<protein>
    <submittedName>
        <fullName evidence="8">Serum paraoxonase/arylesterase 1</fullName>
    </submittedName>
</protein>
<sequence length="520" mass="58025">MADKADTQASSEATLRNRKTTVEDADDSDTSPVASTTATSIAPSAASISKKGASSTQNDSEDSDKKKKAAANQIRRRQQQQQQPQKASRVRSILFSLLIATLGVLLKSAYDKLAPGRAITITQTEQLQGNCYRTACKFHKPLAPFAFTSLHDLSSDIDDLFNELECQLVIPGPSDIEIDDQDEIAFVSSDDRSWVKDSSYFHRPSQKTKENGGIYTISLTEKNGPLKEAKLQGYPSDDFHPAGMSLYRFQDSDTQAWVSRLFVINHSHKGDLVEVFDYSPKTNTLTFVKTIQSHLFTAPRDIVAIDKERFYLANNHYLGVKAGRIFEDVGGFAWGSVVYYNGDEIYEILGSLDNPYGIAASPDSSQIYVSSFMQKNVLVYNTTGDIVTGELVRDVKIWIGSHVDNLSVDKRTGDIYVASHPSYSTYLRHKLGYEPQSPSHVVKIEKLSPENFIPQENTDPELYFFPKIELPPLKWEVKDLFYSNGEDISASTVAAFWNNELILGSSTSHHLLRCTLRPDQ</sequence>
<feature type="binding site" evidence="5">
    <location>
        <position position="301"/>
    </location>
    <ligand>
        <name>Ca(2+)</name>
        <dbReference type="ChEBI" id="CHEBI:29108"/>
        <label>1</label>
        <note>catalytic</note>
    </ligand>
</feature>
<feature type="compositionally biased region" description="Basic residues" evidence="7">
    <location>
        <begin position="66"/>
        <end position="78"/>
    </location>
</feature>
<dbReference type="OrthoDB" id="5307922at2759"/>
<reference evidence="8" key="1">
    <citation type="journal article" date="2020" name="Fungal Divers.">
        <title>Resolving the Mortierellaceae phylogeny through synthesis of multi-gene phylogenetics and phylogenomics.</title>
        <authorList>
            <person name="Vandepol N."/>
            <person name="Liber J."/>
            <person name="Desiro A."/>
            <person name="Na H."/>
            <person name="Kennedy M."/>
            <person name="Barry K."/>
            <person name="Grigoriev I.V."/>
            <person name="Miller A.N."/>
            <person name="O'Donnell K."/>
            <person name="Stajich J.E."/>
            <person name="Bonito G."/>
        </authorList>
    </citation>
    <scope>NUCLEOTIDE SEQUENCE</scope>
    <source>
        <strain evidence="8">NRRL 2769</strain>
    </source>
</reference>
<evidence type="ECO:0000256" key="1">
    <source>
        <dbReference type="ARBA" id="ARBA00008595"/>
    </source>
</evidence>
<accession>A0A9P6MWM6</accession>
<gene>
    <name evidence="8" type="primary">PON1</name>
    <name evidence="8" type="ORF">BGZ80_009327</name>
</gene>
<dbReference type="EMBL" id="JAAAID010000548">
    <property type="protein sequence ID" value="KAG0016267.1"/>
    <property type="molecule type" value="Genomic_DNA"/>
</dbReference>
<dbReference type="Pfam" id="PF01731">
    <property type="entry name" value="Arylesterase"/>
    <property type="match status" value="1"/>
</dbReference>
<dbReference type="Gene3D" id="2.120.10.30">
    <property type="entry name" value="TolB, C-terminal domain"/>
    <property type="match status" value="1"/>
</dbReference>
<dbReference type="InterPro" id="IPR011042">
    <property type="entry name" value="6-blade_b-propeller_TolB-like"/>
</dbReference>
<dbReference type="InterPro" id="IPR051288">
    <property type="entry name" value="Serum_paraoxonase/arylesterase"/>
</dbReference>
<comment type="similarity">
    <text evidence="1">Belongs to the paraoxonase family.</text>
</comment>
<evidence type="ECO:0000256" key="6">
    <source>
        <dbReference type="PIRSR" id="PIRSR602640-4"/>
    </source>
</evidence>
<keyword evidence="5" id="KW-0106">Calcium</keyword>
<feature type="region of interest" description="Disordered" evidence="7">
    <location>
        <begin position="1"/>
        <end position="86"/>
    </location>
</feature>
<dbReference type="AlphaFoldDB" id="A0A9P6MWM6"/>
<name>A0A9P6MWM6_9FUNG</name>
<keyword evidence="5" id="KW-0479">Metal-binding</keyword>
<proteinExistence type="inferred from homology"/>
<comment type="PTM">
    <text evidence="6">Glycosylated.</text>
</comment>
<evidence type="ECO:0000256" key="7">
    <source>
        <dbReference type="SAM" id="MobiDB-lite"/>
    </source>
</evidence>
<keyword evidence="4 6" id="KW-0325">Glycoprotein</keyword>
<evidence type="ECO:0000256" key="4">
    <source>
        <dbReference type="ARBA" id="ARBA00023180"/>
    </source>
</evidence>
<comment type="cofactor">
    <cofactor evidence="5">
        <name>Ca(2+)</name>
        <dbReference type="ChEBI" id="CHEBI:29108"/>
    </cofactor>
    <text evidence="5">Binds 2 calcium ions per subunit.</text>
</comment>
<keyword evidence="2" id="KW-0378">Hydrolase</keyword>
<dbReference type="GO" id="GO:0004064">
    <property type="term" value="F:arylesterase activity"/>
    <property type="evidence" value="ECO:0007669"/>
    <property type="project" value="InterPro"/>
</dbReference>
<keyword evidence="3" id="KW-1015">Disulfide bond</keyword>
<keyword evidence="9" id="KW-1185">Reference proteome</keyword>
<feature type="compositionally biased region" description="Low complexity" evidence="7">
    <location>
        <begin position="30"/>
        <end position="56"/>
    </location>
</feature>
<comment type="caution">
    <text evidence="8">The sequence shown here is derived from an EMBL/GenBank/DDBJ whole genome shotgun (WGS) entry which is preliminary data.</text>
</comment>
<feature type="binding site" evidence="5">
    <location>
        <position position="405"/>
    </location>
    <ligand>
        <name>Ca(2+)</name>
        <dbReference type="ChEBI" id="CHEBI:29108"/>
        <label>1</label>
        <note>catalytic</note>
    </ligand>
</feature>
<evidence type="ECO:0000256" key="3">
    <source>
        <dbReference type="ARBA" id="ARBA00023157"/>
    </source>
</evidence>
<feature type="glycosylation site" description="N-linked (GlcNAc...) asparagine" evidence="6">
    <location>
        <position position="405"/>
    </location>
</feature>
<dbReference type="PANTHER" id="PTHR11799">
    <property type="entry name" value="PARAOXONASE"/>
    <property type="match status" value="1"/>
</dbReference>
<dbReference type="SUPFAM" id="SSF63829">
    <property type="entry name" value="Calcium-dependent phosphotriesterase"/>
    <property type="match status" value="1"/>
</dbReference>
<dbReference type="InterPro" id="IPR002640">
    <property type="entry name" value="Arylesterase"/>
</dbReference>
<dbReference type="PRINTS" id="PR01785">
    <property type="entry name" value="PARAOXONASE"/>
</dbReference>
<evidence type="ECO:0000256" key="5">
    <source>
        <dbReference type="PIRSR" id="PIRSR602640-2"/>
    </source>
</evidence>
<evidence type="ECO:0000313" key="9">
    <source>
        <dbReference type="Proteomes" id="UP000703661"/>
    </source>
</evidence>
<evidence type="ECO:0000313" key="8">
    <source>
        <dbReference type="EMBL" id="KAG0016267.1"/>
    </source>
</evidence>
<dbReference type="PANTHER" id="PTHR11799:SF12">
    <property type="entry name" value="PARAOXONASE-RELATED"/>
    <property type="match status" value="1"/>
</dbReference>
<dbReference type="GO" id="GO:0046872">
    <property type="term" value="F:metal ion binding"/>
    <property type="evidence" value="ECO:0007669"/>
    <property type="project" value="UniProtKB-KW"/>
</dbReference>
<evidence type="ECO:0000256" key="2">
    <source>
        <dbReference type="ARBA" id="ARBA00022801"/>
    </source>
</evidence>
<dbReference type="Proteomes" id="UP000703661">
    <property type="component" value="Unassembled WGS sequence"/>
</dbReference>
<feature type="binding site" evidence="5">
    <location>
        <position position="404"/>
    </location>
    <ligand>
        <name>Ca(2+)</name>
        <dbReference type="ChEBI" id="CHEBI:29108"/>
        <label>1</label>
        <note>catalytic</note>
    </ligand>
</feature>
<organism evidence="8 9">
    <name type="scientific">Entomortierella chlamydospora</name>
    <dbReference type="NCBI Taxonomy" id="101097"/>
    <lineage>
        <taxon>Eukaryota</taxon>
        <taxon>Fungi</taxon>
        <taxon>Fungi incertae sedis</taxon>
        <taxon>Mucoromycota</taxon>
        <taxon>Mortierellomycotina</taxon>
        <taxon>Mortierellomycetes</taxon>
        <taxon>Mortierellales</taxon>
        <taxon>Mortierellaceae</taxon>
        <taxon>Entomortierella</taxon>
    </lineage>
</organism>